<feature type="compositionally biased region" description="Polar residues" evidence="1">
    <location>
        <begin position="1"/>
        <end position="11"/>
    </location>
</feature>
<feature type="transmembrane region" description="Helical" evidence="2">
    <location>
        <begin position="73"/>
        <end position="95"/>
    </location>
</feature>
<evidence type="ECO:0000256" key="2">
    <source>
        <dbReference type="SAM" id="Phobius"/>
    </source>
</evidence>
<feature type="transmembrane region" description="Helical" evidence="2">
    <location>
        <begin position="31"/>
        <end position="53"/>
    </location>
</feature>
<gene>
    <name evidence="3" type="ORF">A2365_00225</name>
</gene>
<keyword evidence="2" id="KW-0472">Membrane</keyword>
<reference evidence="3 4" key="1">
    <citation type="journal article" date="2016" name="Nat. Commun.">
        <title>Thousands of microbial genomes shed light on interconnected biogeochemical processes in an aquifer system.</title>
        <authorList>
            <person name="Anantharaman K."/>
            <person name="Brown C.T."/>
            <person name="Hug L.A."/>
            <person name="Sharon I."/>
            <person name="Castelle C.J."/>
            <person name="Probst A.J."/>
            <person name="Thomas B.C."/>
            <person name="Singh A."/>
            <person name="Wilkins M.J."/>
            <person name="Karaoz U."/>
            <person name="Brodie E.L."/>
            <person name="Williams K.H."/>
            <person name="Hubbard S.S."/>
            <person name="Banfield J.F."/>
        </authorList>
    </citation>
    <scope>NUCLEOTIDE SEQUENCE [LARGE SCALE GENOMIC DNA]</scope>
</reference>
<dbReference type="AlphaFoldDB" id="A0A1G2EQ23"/>
<accession>A0A1G2EQ23</accession>
<name>A0A1G2EQ23_9BACT</name>
<proteinExistence type="predicted"/>
<evidence type="ECO:0000313" key="4">
    <source>
        <dbReference type="Proteomes" id="UP000177740"/>
    </source>
</evidence>
<keyword evidence="2" id="KW-0812">Transmembrane</keyword>
<dbReference type="Proteomes" id="UP000177740">
    <property type="component" value="Unassembled WGS sequence"/>
</dbReference>
<protein>
    <submittedName>
        <fullName evidence="3">Uncharacterized protein</fullName>
    </submittedName>
</protein>
<evidence type="ECO:0000313" key="3">
    <source>
        <dbReference type="EMBL" id="OGZ27348.1"/>
    </source>
</evidence>
<evidence type="ECO:0000256" key="1">
    <source>
        <dbReference type="SAM" id="MobiDB-lite"/>
    </source>
</evidence>
<dbReference type="STRING" id="1801677.A2365_00225"/>
<dbReference type="EMBL" id="MHMM01000007">
    <property type="protein sequence ID" value="OGZ27348.1"/>
    <property type="molecule type" value="Genomic_DNA"/>
</dbReference>
<feature type="region of interest" description="Disordered" evidence="1">
    <location>
        <begin position="1"/>
        <end position="21"/>
    </location>
</feature>
<keyword evidence="2" id="KW-1133">Transmembrane helix</keyword>
<organism evidence="3 4">
    <name type="scientific">Candidatus Nealsonbacteria bacterium RIFOXYB1_FULL_40_15</name>
    <dbReference type="NCBI Taxonomy" id="1801677"/>
    <lineage>
        <taxon>Bacteria</taxon>
        <taxon>Candidatus Nealsoniibacteriota</taxon>
    </lineage>
</organism>
<comment type="caution">
    <text evidence="3">The sequence shown here is derived from an EMBL/GenBank/DDBJ whole genome shotgun (WGS) entry which is preliminary data.</text>
</comment>
<sequence length="114" mass="12832">MAEEVINNNTEKPPKPEKVSAKKKGGWFKKIPANVLLSPGGLILIIFAAMMEILDLIPLPLLDQIWELPLELIFIALLCFIAKVPLKASLAPFILERIPLLSDILPTWVLRMFF</sequence>